<dbReference type="InterPro" id="IPR012818">
    <property type="entry name" value="CbiE"/>
</dbReference>
<dbReference type="Gene3D" id="3.40.1010.10">
    <property type="entry name" value="Cobalt-precorrin-4 Transmethylase, Domain 1"/>
    <property type="match status" value="1"/>
</dbReference>
<dbReference type="CDD" id="cd11644">
    <property type="entry name" value="Precorrin-6Y-MT"/>
    <property type="match status" value="1"/>
</dbReference>
<evidence type="ECO:0000313" key="9">
    <source>
        <dbReference type="Proteomes" id="UP000275749"/>
    </source>
</evidence>
<dbReference type="GO" id="GO:0009236">
    <property type="term" value="P:cobalamin biosynthetic process"/>
    <property type="evidence" value="ECO:0007669"/>
    <property type="project" value="UniProtKB-UniPathway"/>
</dbReference>
<dbReference type="GO" id="GO:0008276">
    <property type="term" value="F:protein methyltransferase activity"/>
    <property type="evidence" value="ECO:0007669"/>
    <property type="project" value="InterPro"/>
</dbReference>
<proteinExistence type="predicted"/>
<dbReference type="AlphaFoldDB" id="A0A3N1ZXZ5"/>
<dbReference type="InterPro" id="IPR000878">
    <property type="entry name" value="4pyrrol_Mease"/>
</dbReference>
<evidence type="ECO:0000256" key="5">
    <source>
        <dbReference type="ARBA" id="ARBA00022691"/>
    </source>
</evidence>
<dbReference type="InterPro" id="IPR014776">
    <property type="entry name" value="4pyrrole_Mease_sub2"/>
</dbReference>
<feature type="domain" description="Tetrapyrrole methylase" evidence="7">
    <location>
        <begin position="20"/>
        <end position="178"/>
    </location>
</feature>
<evidence type="ECO:0000256" key="1">
    <source>
        <dbReference type="ARBA" id="ARBA00004953"/>
    </source>
</evidence>
<evidence type="ECO:0000313" key="8">
    <source>
        <dbReference type="EMBL" id="ROR55730.1"/>
    </source>
</evidence>
<dbReference type="Proteomes" id="UP000275749">
    <property type="component" value="Unassembled WGS sequence"/>
</dbReference>
<keyword evidence="4 8" id="KW-0808">Transferase</keyword>
<dbReference type="InterPro" id="IPR014777">
    <property type="entry name" value="4pyrrole_Mease_sub1"/>
</dbReference>
<dbReference type="PANTHER" id="PTHR43182">
    <property type="entry name" value="COBALT-PRECORRIN-6B C(15)-METHYLTRANSFERASE (DECARBOXYLATING)"/>
    <property type="match status" value="1"/>
</dbReference>
<name>A0A3N1ZXZ5_9ACTN</name>
<dbReference type="GO" id="GO:0032259">
    <property type="term" value="P:methylation"/>
    <property type="evidence" value="ECO:0007669"/>
    <property type="project" value="UniProtKB-KW"/>
</dbReference>
<dbReference type="NCBIfam" id="TIGR02467">
    <property type="entry name" value="CbiE"/>
    <property type="match status" value="1"/>
</dbReference>
<evidence type="ECO:0000256" key="4">
    <source>
        <dbReference type="ARBA" id="ARBA00022679"/>
    </source>
</evidence>
<dbReference type="InterPro" id="IPR035996">
    <property type="entry name" value="4pyrrol_Methylase_sf"/>
</dbReference>
<dbReference type="Pfam" id="PF00590">
    <property type="entry name" value="TP_methylase"/>
    <property type="match status" value="1"/>
</dbReference>
<dbReference type="Gene3D" id="3.30.950.10">
    <property type="entry name" value="Methyltransferase, Cobalt-precorrin-4 Transmethylase, Domain 2"/>
    <property type="match status" value="1"/>
</dbReference>
<dbReference type="InterPro" id="IPR050714">
    <property type="entry name" value="Cobalamin_biosynth_MTase"/>
</dbReference>
<dbReference type="EMBL" id="RKHG01000001">
    <property type="protein sequence ID" value="ROR55730.1"/>
    <property type="molecule type" value="Genomic_DNA"/>
</dbReference>
<evidence type="ECO:0000256" key="6">
    <source>
        <dbReference type="SAM" id="MobiDB-lite"/>
    </source>
</evidence>
<dbReference type="UniPathway" id="UPA00148"/>
<comment type="pathway">
    <text evidence="1">Cofactor biosynthesis; adenosylcobalamin biosynthesis.</text>
</comment>
<evidence type="ECO:0000256" key="3">
    <source>
        <dbReference type="ARBA" id="ARBA00022603"/>
    </source>
</evidence>
<dbReference type="SUPFAM" id="SSF53790">
    <property type="entry name" value="Tetrapyrrole methylase"/>
    <property type="match status" value="1"/>
</dbReference>
<feature type="region of interest" description="Disordered" evidence="6">
    <location>
        <begin position="262"/>
        <end position="281"/>
    </location>
</feature>
<dbReference type="PANTHER" id="PTHR43182:SF1">
    <property type="entry name" value="COBALT-PRECORRIN-7 C(5)-METHYLTRANSFERASE"/>
    <property type="match status" value="1"/>
</dbReference>
<sequence length="281" mass="29829">MIRVHGYLGQSSQALRDEAATANLVVGGRRHLDALEVPEERRIVLGALSTAVPKIVEAGDDARIVVIASGDPGLFGIVRRLRAAGLDLEVVPEPSSVAAAFAAAGLPWDDAEVVSVHGRDLAPGLAVCRAWGKVAVMTGPDQGIRELAAGLADLRRTYWLCERLGETDQRVRRLTGAEALELDDIAQPNVVLVLDPALTGSVGWRLGAPRPEAPLPQVDDEAARIFCRLLPRLGDTLWVRGGTGRQVGELARHNGAAVVDLDENPTPPGTPTWTIDEGVLS</sequence>
<organism evidence="8 9">
    <name type="scientific">Luteococcus japonicus</name>
    <dbReference type="NCBI Taxonomy" id="33984"/>
    <lineage>
        <taxon>Bacteria</taxon>
        <taxon>Bacillati</taxon>
        <taxon>Actinomycetota</taxon>
        <taxon>Actinomycetes</taxon>
        <taxon>Propionibacteriales</taxon>
        <taxon>Propionibacteriaceae</taxon>
        <taxon>Luteococcus</taxon>
    </lineage>
</organism>
<protein>
    <submittedName>
        <fullName evidence="8">Precorrin-6Y C5,15-methyltransferase (Decarboxylating)</fullName>
    </submittedName>
</protein>
<evidence type="ECO:0000259" key="7">
    <source>
        <dbReference type="Pfam" id="PF00590"/>
    </source>
</evidence>
<reference evidence="8 9" key="1">
    <citation type="submission" date="2018-11" db="EMBL/GenBank/DDBJ databases">
        <title>Sequencing the genomes of 1000 actinobacteria strains.</title>
        <authorList>
            <person name="Klenk H.-P."/>
        </authorList>
    </citation>
    <scope>NUCLEOTIDE SEQUENCE [LARGE SCALE GENOMIC DNA]</scope>
    <source>
        <strain evidence="8 9">DSM 10546</strain>
    </source>
</reference>
<keyword evidence="5" id="KW-0949">S-adenosyl-L-methionine</keyword>
<keyword evidence="3 8" id="KW-0489">Methyltransferase</keyword>
<gene>
    <name evidence="8" type="ORF">EDD41_3010</name>
</gene>
<accession>A0A3N1ZXZ5</accession>
<evidence type="ECO:0000256" key="2">
    <source>
        <dbReference type="ARBA" id="ARBA00022573"/>
    </source>
</evidence>
<keyword evidence="2" id="KW-0169">Cobalamin biosynthesis</keyword>
<comment type="caution">
    <text evidence="8">The sequence shown here is derived from an EMBL/GenBank/DDBJ whole genome shotgun (WGS) entry which is preliminary data.</text>
</comment>